<dbReference type="InterPro" id="IPR024191">
    <property type="entry name" value="Peptidase_M61"/>
</dbReference>
<dbReference type="RefSeq" id="WP_138327146.1">
    <property type="nucleotide sequence ID" value="NZ_VCDI01000006.1"/>
</dbReference>
<keyword evidence="5" id="KW-1185">Reference proteome</keyword>
<feature type="domain" description="Peptidase M61 catalytic" evidence="2">
    <location>
        <begin position="318"/>
        <end position="435"/>
    </location>
</feature>
<organism evidence="4 5">
    <name type="scientific">Lichenicoccus roseus</name>
    <dbReference type="NCBI Taxonomy" id="2683649"/>
    <lineage>
        <taxon>Bacteria</taxon>
        <taxon>Pseudomonadati</taxon>
        <taxon>Pseudomonadota</taxon>
        <taxon>Alphaproteobacteria</taxon>
        <taxon>Acetobacterales</taxon>
        <taxon>Acetobacteraceae</taxon>
        <taxon>Lichenicoccus</taxon>
    </lineage>
</organism>
<dbReference type="InterPro" id="IPR036034">
    <property type="entry name" value="PDZ_sf"/>
</dbReference>
<protein>
    <submittedName>
        <fullName evidence="4">M61 family metallopeptidase</fullName>
    </submittedName>
</protein>
<evidence type="ECO:0000313" key="5">
    <source>
        <dbReference type="Proteomes" id="UP000305654"/>
    </source>
</evidence>
<dbReference type="Pfam" id="PF17899">
    <property type="entry name" value="Peptidase_M61_N"/>
    <property type="match status" value="1"/>
</dbReference>
<accession>A0A5R9JB86</accession>
<dbReference type="Proteomes" id="UP000305654">
    <property type="component" value="Unassembled WGS sequence"/>
</dbReference>
<reference evidence="4 5" key="1">
    <citation type="submission" date="2019-05" db="EMBL/GenBank/DDBJ databases">
        <authorList>
            <person name="Pankratov T."/>
            <person name="Grouzdev D."/>
        </authorList>
    </citation>
    <scope>NUCLEOTIDE SEQUENCE [LARGE SCALE GENOMIC DNA]</scope>
    <source>
        <strain evidence="4 5">KEBCLARHB70R</strain>
    </source>
</reference>
<dbReference type="AlphaFoldDB" id="A0A5R9JB86"/>
<sequence length="644" mass="71349">MIRFALLLATASLATLPARARQAPPTPLPMPPAVPLPRDTPYPGTIALSVDATDLTHRIMSVHETIPVAAPGDLILHYPEWIPGAHGPTGPIELLAGLVARAGTATLDWRRDPVDMYAFHVPVPAGATSIGIDFQFLSPAIEGQGRVVMTPAMLDLQWNTVALYPAGYFTRDIQVAPSVRLPSGWQFATALGAKGPADPDGRVQFGAVPFSTLLDSPLYAGRYFERLDLDPGGKVAVHLDVVADKPSELRVSAQQLAGHRAIVQQAYRLYGSHHYDHYDFLLALSDELTGEGLEHHRSSENATDGNYFSEWDKTADGRDLLAHEFTHSWNGKYFRPADLWSPDFNSVPERDSLLWVYEGMTQYWGQVLTARAGLWTREQALDTLAYESAMMQSEVGRSWRPLEDTTNSPIFVRRRDLPWPDWQRGEDYYLEGMLIWLDADTLIRARSHGTKSLDDVARSLFSSNDGSFVTRTYRFEDVVKALDGALPYDWAGFLHARLDRRGGSAPLDGLERGGYRLVMTDQKSPLFESFERERKIRDFSFSIGVVLKDAKVVEVAWNSPAWKAGLTEGDSIEGIAGMKFQDADDLADAITQAQHSGAPIQLLVTSGRTYRTIQVEDRTGLRYPHLVRSGNDHSSLDAILAPKG</sequence>
<dbReference type="Gene3D" id="1.10.390.10">
    <property type="entry name" value="Neutral Protease Domain 2"/>
    <property type="match status" value="1"/>
</dbReference>
<evidence type="ECO:0000259" key="3">
    <source>
        <dbReference type="Pfam" id="PF17899"/>
    </source>
</evidence>
<keyword evidence="1" id="KW-0732">Signal</keyword>
<proteinExistence type="predicted"/>
<evidence type="ECO:0000313" key="4">
    <source>
        <dbReference type="EMBL" id="TLU71508.1"/>
    </source>
</evidence>
<dbReference type="InterPro" id="IPR040756">
    <property type="entry name" value="Peptidase_M61_N"/>
</dbReference>
<dbReference type="EMBL" id="VCDI01000006">
    <property type="protein sequence ID" value="TLU71508.1"/>
    <property type="molecule type" value="Genomic_DNA"/>
</dbReference>
<gene>
    <name evidence="4" type="ORF">FE263_16605</name>
</gene>
<dbReference type="Gene3D" id="2.60.40.3650">
    <property type="match status" value="1"/>
</dbReference>
<feature type="domain" description="Peptidase M61 N-terminal" evidence="3">
    <location>
        <begin position="48"/>
        <end position="222"/>
    </location>
</feature>
<dbReference type="SUPFAM" id="SSF50156">
    <property type="entry name" value="PDZ domain-like"/>
    <property type="match status" value="1"/>
</dbReference>
<dbReference type="InterPro" id="IPR027268">
    <property type="entry name" value="Peptidase_M4/M1_CTD_sf"/>
</dbReference>
<comment type="caution">
    <text evidence="4">The sequence shown here is derived from an EMBL/GenBank/DDBJ whole genome shotgun (WGS) entry which is preliminary data.</text>
</comment>
<feature type="chain" id="PRO_5024395943" evidence="1">
    <location>
        <begin position="21"/>
        <end position="644"/>
    </location>
</feature>
<feature type="signal peptide" evidence="1">
    <location>
        <begin position="1"/>
        <end position="20"/>
    </location>
</feature>
<dbReference type="OrthoDB" id="9778516at2"/>
<evidence type="ECO:0000259" key="2">
    <source>
        <dbReference type="Pfam" id="PF05299"/>
    </source>
</evidence>
<name>A0A5R9JB86_9PROT</name>
<evidence type="ECO:0000256" key="1">
    <source>
        <dbReference type="SAM" id="SignalP"/>
    </source>
</evidence>
<dbReference type="Gene3D" id="2.30.42.10">
    <property type="match status" value="1"/>
</dbReference>
<dbReference type="SUPFAM" id="SSF55486">
    <property type="entry name" value="Metalloproteases ('zincins'), catalytic domain"/>
    <property type="match status" value="1"/>
</dbReference>
<dbReference type="InterPro" id="IPR007963">
    <property type="entry name" value="Peptidase_M61_catalytic"/>
</dbReference>
<dbReference type="PIRSF" id="PIRSF016493">
    <property type="entry name" value="Glycyl_aminpptds"/>
    <property type="match status" value="1"/>
</dbReference>
<dbReference type="Pfam" id="PF05299">
    <property type="entry name" value="Peptidase_M61"/>
    <property type="match status" value="1"/>
</dbReference>